<dbReference type="InterPro" id="IPR050275">
    <property type="entry name" value="PGM_Phosphatase"/>
</dbReference>
<gene>
    <name evidence="2" type="ORF">MHPYR_510034</name>
</gene>
<dbReference type="GO" id="GO:0005829">
    <property type="term" value="C:cytosol"/>
    <property type="evidence" value="ECO:0007669"/>
    <property type="project" value="TreeGrafter"/>
</dbReference>
<dbReference type="PANTHER" id="PTHR48100:SF44">
    <property type="entry name" value="PHOSPHATASE C1620.13-RELATED"/>
    <property type="match status" value="1"/>
</dbReference>
<sequence length="190" mass="20294">MAGVTRIYLARHGRTALNAEGRLRGLSDPPLDDVGTAEVRRLAAVLTQRKPVAVISSPLQRAVATAEAIAGAAGVSAVVDVRLNDRDYGPMTGQRRVDVEERYGSVDAAPGVEPFGALTDRARSAFAELVTEYDCGPLVLVSHDAFNQALLADIDPQLSGVAQRTACWNQLSLIDGCWHVDLYDQKPAEG</sequence>
<protein>
    <submittedName>
        <fullName evidence="2">Phosphoglycerate mutase</fullName>
    </submittedName>
</protein>
<dbReference type="EMBL" id="FLQS01000047">
    <property type="protein sequence ID" value="SBS78150.1"/>
    <property type="molecule type" value="Genomic_DNA"/>
</dbReference>
<dbReference type="GO" id="GO:0016791">
    <property type="term" value="F:phosphatase activity"/>
    <property type="evidence" value="ECO:0007669"/>
    <property type="project" value="TreeGrafter"/>
</dbReference>
<dbReference type="AlphaFoldDB" id="A0A1Y5PL62"/>
<dbReference type="SMART" id="SM00855">
    <property type="entry name" value="PGAM"/>
    <property type="match status" value="1"/>
</dbReference>
<dbReference type="InterPro" id="IPR029033">
    <property type="entry name" value="His_PPase_superfam"/>
</dbReference>
<reference evidence="2" key="1">
    <citation type="submission" date="2016-03" db="EMBL/GenBank/DDBJ databases">
        <authorList>
            <person name="Ploux O."/>
        </authorList>
    </citation>
    <scope>NUCLEOTIDE SEQUENCE</scope>
    <source>
        <strain evidence="2">UC10</strain>
    </source>
</reference>
<name>A0A1Y5PL62_9MYCO</name>
<accession>A0A1Y5PL62</accession>
<evidence type="ECO:0000256" key="1">
    <source>
        <dbReference type="PIRSR" id="PIRSR613078-2"/>
    </source>
</evidence>
<dbReference type="SUPFAM" id="SSF53254">
    <property type="entry name" value="Phosphoglycerate mutase-like"/>
    <property type="match status" value="1"/>
</dbReference>
<proteinExistence type="predicted"/>
<dbReference type="CDD" id="cd07067">
    <property type="entry name" value="HP_PGM_like"/>
    <property type="match status" value="1"/>
</dbReference>
<dbReference type="PANTHER" id="PTHR48100">
    <property type="entry name" value="BROAD-SPECIFICITY PHOSPHATASE YOR283W-RELATED"/>
    <property type="match status" value="1"/>
</dbReference>
<organism evidence="2">
    <name type="scientific">uncultured Mycobacterium sp</name>
    <dbReference type="NCBI Taxonomy" id="171292"/>
    <lineage>
        <taxon>Bacteria</taxon>
        <taxon>Bacillati</taxon>
        <taxon>Actinomycetota</taxon>
        <taxon>Actinomycetes</taxon>
        <taxon>Mycobacteriales</taxon>
        <taxon>Mycobacteriaceae</taxon>
        <taxon>Mycobacterium</taxon>
        <taxon>environmental samples</taxon>
    </lineage>
</organism>
<feature type="binding site" evidence="1">
    <location>
        <position position="61"/>
    </location>
    <ligand>
        <name>substrate</name>
    </ligand>
</feature>
<feature type="binding site" evidence="1">
    <location>
        <begin position="11"/>
        <end position="18"/>
    </location>
    <ligand>
        <name>substrate</name>
    </ligand>
</feature>
<dbReference type="Pfam" id="PF00300">
    <property type="entry name" value="His_Phos_1"/>
    <property type="match status" value="1"/>
</dbReference>
<dbReference type="Gene3D" id="3.40.50.1240">
    <property type="entry name" value="Phosphoglycerate mutase-like"/>
    <property type="match status" value="1"/>
</dbReference>
<dbReference type="InterPro" id="IPR013078">
    <property type="entry name" value="His_Pase_superF_clade-1"/>
</dbReference>
<evidence type="ECO:0000313" key="2">
    <source>
        <dbReference type="EMBL" id="SBS78150.1"/>
    </source>
</evidence>